<evidence type="ECO:0000313" key="5">
    <source>
        <dbReference type="Proteomes" id="UP000310685"/>
    </source>
</evidence>
<evidence type="ECO:0000313" key="3">
    <source>
        <dbReference type="EMBL" id="TIC60193.1"/>
    </source>
</evidence>
<dbReference type="Gene3D" id="1.10.10.10">
    <property type="entry name" value="Winged helix-like DNA-binding domain superfamily/Winged helix DNA-binding domain"/>
    <property type="match status" value="1"/>
</dbReference>
<proteinExistence type="predicted"/>
<dbReference type="Proteomes" id="UP000310685">
    <property type="component" value="Unassembled WGS sequence"/>
</dbReference>
<accession>A0A4V4N278</accession>
<sequence length="85" mass="9725">MVLPHLNSLFESLEVFISKRNCRAALANLYKEGAVVTGKDFEIKHGEMSVSNPEVIKVIQSSILTGYFKTQCSWKWYYHLSSQNL</sequence>
<reference evidence="4 5" key="1">
    <citation type="submission" date="2019-03" db="EMBL/GenBank/DDBJ databases">
        <title>Sequencing 25 genomes of Wallemia mellicola.</title>
        <authorList>
            <person name="Gostincar C."/>
        </authorList>
    </citation>
    <scope>NUCLEOTIDE SEQUENCE [LARGE SCALE GENOMIC DNA]</scope>
    <source>
        <strain evidence="3 4">EXF-1274</strain>
        <strain evidence="2 5">EXF-6152</strain>
    </source>
</reference>
<name>A0A4V4N278_9BASI</name>
<evidence type="ECO:0000259" key="1">
    <source>
        <dbReference type="Pfam" id="PF03501"/>
    </source>
</evidence>
<dbReference type="AlphaFoldDB" id="A0A4V4N278"/>
<dbReference type="InterPro" id="IPR036388">
    <property type="entry name" value="WH-like_DNA-bd_sf"/>
</dbReference>
<dbReference type="EMBL" id="SPRC01000095">
    <property type="protein sequence ID" value="TIB73131.1"/>
    <property type="molecule type" value="Genomic_DNA"/>
</dbReference>
<gene>
    <name evidence="3" type="ORF">E3Q02_04385</name>
    <name evidence="2" type="ORF">E3Q22_04380</name>
</gene>
<comment type="caution">
    <text evidence="2">The sequence shown here is derived from an EMBL/GenBank/DDBJ whole genome shotgun (WGS) entry which is preliminary data.</text>
</comment>
<dbReference type="InterPro" id="IPR005326">
    <property type="entry name" value="Plectin_eS10_N"/>
</dbReference>
<feature type="domain" description="Plectin/eS10 N-terminal" evidence="1">
    <location>
        <begin position="17"/>
        <end position="80"/>
    </location>
</feature>
<evidence type="ECO:0000313" key="4">
    <source>
        <dbReference type="Proteomes" id="UP000309601"/>
    </source>
</evidence>
<evidence type="ECO:0000313" key="2">
    <source>
        <dbReference type="EMBL" id="TIB73131.1"/>
    </source>
</evidence>
<dbReference type="EMBL" id="SPRW01000098">
    <property type="protein sequence ID" value="TIC60193.1"/>
    <property type="molecule type" value="Genomic_DNA"/>
</dbReference>
<protein>
    <recommendedName>
        <fullName evidence="1">Plectin/eS10 N-terminal domain-containing protein</fullName>
    </recommendedName>
</protein>
<organism evidence="2 5">
    <name type="scientific">Wallemia mellicola</name>
    <dbReference type="NCBI Taxonomy" id="1708541"/>
    <lineage>
        <taxon>Eukaryota</taxon>
        <taxon>Fungi</taxon>
        <taxon>Dikarya</taxon>
        <taxon>Basidiomycota</taxon>
        <taxon>Wallemiomycotina</taxon>
        <taxon>Wallemiomycetes</taxon>
        <taxon>Wallemiales</taxon>
        <taxon>Wallemiaceae</taxon>
        <taxon>Wallemia</taxon>
    </lineage>
</organism>
<dbReference type="Pfam" id="PF03501">
    <property type="entry name" value="S10_plectin"/>
    <property type="match status" value="1"/>
</dbReference>
<dbReference type="Proteomes" id="UP000309601">
    <property type="component" value="Unassembled WGS sequence"/>
</dbReference>